<dbReference type="EMBL" id="SNYV01000018">
    <property type="protein sequence ID" value="TDQ73662.1"/>
    <property type="molecule type" value="Genomic_DNA"/>
</dbReference>
<dbReference type="AlphaFoldDB" id="A0A4R6W8G8"/>
<reference evidence="2 3" key="1">
    <citation type="submission" date="2019-03" db="EMBL/GenBank/DDBJ databases">
        <title>Genomic Encyclopedia of Archaeal and Bacterial Type Strains, Phase II (KMG-II): from individual species to whole genera.</title>
        <authorList>
            <person name="Goeker M."/>
        </authorList>
    </citation>
    <scope>NUCLEOTIDE SEQUENCE [LARGE SCALE GENOMIC DNA]</scope>
    <source>
        <strain evidence="2 3">DSM 28353</strain>
    </source>
</reference>
<evidence type="ECO:0000256" key="1">
    <source>
        <dbReference type="SAM" id="MobiDB-lite"/>
    </source>
</evidence>
<gene>
    <name evidence="2" type="ORF">CLV99_4098</name>
</gene>
<evidence type="ECO:0000313" key="3">
    <source>
        <dbReference type="Proteomes" id="UP000295292"/>
    </source>
</evidence>
<dbReference type="Proteomes" id="UP000295292">
    <property type="component" value="Unassembled WGS sequence"/>
</dbReference>
<name>A0A4R6W8G8_9SPHI</name>
<feature type="region of interest" description="Disordered" evidence="1">
    <location>
        <begin position="1"/>
        <end position="23"/>
    </location>
</feature>
<evidence type="ECO:0000313" key="2">
    <source>
        <dbReference type="EMBL" id="TDQ73662.1"/>
    </source>
</evidence>
<sequence length="74" mass="7857">MPLFKLDDQTQPANPSKYSLVTGTPPSCSGDQVICTIDAADNGSGRPELDVAILSEMVTALNTNTNQPHVNLKD</sequence>
<accession>A0A4R6W8G8</accession>
<protein>
    <submittedName>
        <fullName evidence="2">Uncharacterized protein</fullName>
    </submittedName>
</protein>
<dbReference type="OrthoDB" id="712137at2"/>
<proteinExistence type="predicted"/>
<dbReference type="RefSeq" id="WP_133586254.1">
    <property type="nucleotide sequence ID" value="NZ_SNYV01000018.1"/>
</dbReference>
<keyword evidence="3" id="KW-1185">Reference proteome</keyword>
<comment type="caution">
    <text evidence="2">The sequence shown here is derived from an EMBL/GenBank/DDBJ whole genome shotgun (WGS) entry which is preliminary data.</text>
</comment>
<feature type="compositionally biased region" description="Polar residues" evidence="1">
    <location>
        <begin position="9"/>
        <end position="23"/>
    </location>
</feature>
<organism evidence="2 3">
    <name type="scientific">Sphingobacterium yanglingense</name>
    <dbReference type="NCBI Taxonomy" id="1437280"/>
    <lineage>
        <taxon>Bacteria</taxon>
        <taxon>Pseudomonadati</taxon>
        <taxon>Bacteroidota</taxon>
        <taxon>Sphingobacteriia</taxon>
        <taxon>Sphingobacteriales</taxon>
        <taxon>Sphingobacteriaceae</taxon>
        <taxon>Sphingobacterium</taxon>
    </lineage>
</organism>